<feature type="region of interest" description="Disordered" evidence="1">
    <location>
        <begin position="10"/>
        <end position="30"/>
    </location>
</feature>
<evidence type="ECO:0000256" key="1">
    <source>
        <dbReference type="SAM" id="MobiDB-lite"/>
    </source>
</evidence>
<reference evidence="2 3" key="1">
    <citation type="submission" date="2023-12" db="EMBL/GenBank/DDBJ databases">
        <title>Gut-associated functions are favored during microbiome assembly across C. elegans life.</title>
        <authorList>
            <person name="Zimmermann J."/>
        </authorList>
    </citation>
    <scope>NUCLEOTIDE SEQUENCE [LARGE SCALE GENOMIC DNA]</scope>
    <source>
        <strain evidence="2 3">JUb134</strain>
    </source>
</reference>
<protein>
    <submittedName>
        <fullName evidence="2">Phage portal protein</fullName>
    </submittedName>
</protein>
<dbReference type="NCBIfam" id="TIGR01537">
    <property type="entry name" value="portal_HK97"/>
    <property type="match status" value="1"/>
</dbReference>
<dbReference type="RefSeq" id="WP_239555479.1">
    <property type="nucleotide sequence ID" value="NZ_JBBGZA010000001.1"/>
</dbReference>
<feature type="region of interest" description="Disordered" evidence="1">
    <location>
        <begin position="98"/>
        <end position="119"/>
    </location>
</feature>
<accession>A0ABU8Q7P2</accession>
<comment type="caution">
    <text evidence="2">The sequence shown here is derived from an EMBL/GenBank/DDBJ whole genome shotgun (WGS) entry which is preliminary data.</text>
</comment>
<evidence type="ECO:0000313" key="2">
    <source>
        <dbReference type="EMBL" id="MEJ5095509.1"/>
    </source>
</evidence>
<proteinExistence type="predicted"/>
<evidence type="ECO:0000313" key="3">
    <source>
        <dbReference type="Proteomes" id="UP001380365"/>
    </source>
</evidence>
<dbReference type="Proteomes" id="UP001380365">
    <property type="component" value="Unassembled WGS sequence"/>
</dbReference>
<dbReference type="InterPro" id="IPR006944">
    <property type="entry name" value="Phage/GTA_portal"/>
</dbReference>
<organism evidence="2 3">
    <name type="scientific">Sphingomonas molluscorum</name>
    <dbReference type="NCBI Taxonomy" id="418184"/>
    <lineage>
        <taxon>Bacteria</taxon>
        <taxon>Pseudomonadati</taxon>
        <taxon>Pseudomonadota</taxon>
        <taxon>Alphaproteobacteria</taxon>
        <taxon>Sphingomonadales</taxon>
        <taxon>Sphingomonadaceae</taxon>
        <taxon>Sphingomonas</taxon>
    </lineage>
</organism>
<keyword evidence="3" id="KW-1185">Reference proteome</keyword>
<name>A0ABU8Q7P2_9SPHN</name>
<feature type="compositionally biased region" description="Acidic residues" evidence="1">
    <location>
        <begin position="442"/>
        <end position="456"/>
    </location>
</feature>
<dbReference type="Pfam" id="PF04860">
    <property type="entry name" value="Phage_portal"/>
    <property type="match status" value="1"/>
</dbReference>
<dbReference type="InterPro" id="IPR006427">
    <property type="entry name" value="Portal_HK97"/>
</dbReference>
<sequence length="456" mass="49653">MRLAFGHELGGTSAQMGHNGGPPLDDAASGGVQAATESAPVIAGDAAVIEWFGGGSQQAAGVTVNAETAMRMSAVWRCVTLIAGANMTLPLVVYQRDGKGGRKRADDHPYAPLLRDQPNGEMSGPELIELASMAVLLRGNGYGLMRQARNGRLTSIDWYPPTNVQPFRSQGSIWYRFTNRDGSQETHHDSYVIHFRGPGRDADGICALSPISYHAETIGIGIAGRQYTAGQFKDGLLTNDYFQFPTGTTPEQADAFKEYLRNKRQGVANAHNPLILTNGGEWKRLQLTARDAQLLELLQYSSIDVARIFGVPPFMIGETEKSTSWGTGLEQQRNSLHRHTLLPHLVRFQKELNRKLFPIVGAKRSEFFCEFDVDAFMQGDSKSQGEFFRVALGGNQLPGFMSVNEIRRLKNLPPVPGGDEVYVPSAASAGPQQPAADGPTPAEDEPAVDPENDDEE</sequence>
<feature type="compositionally biased region" description="Basic and acidic residues" evidence="1">
    <location>
        <begin position="98"/>
        <end position="109"/>
    </location>
</feature>
<gene>
    <name evidence="2" type="ORF">WH159_13290</name>
</gene>
<feature type="region of interest" description="Disordered" evidence="1">
    <location>
        <begin position="411"/>
        <end position="456"/>
    </location>
</feature>
<feature type="compositionally biased region" description="Low complexity" evidence="1">
    <location>
        <begin position="424"/>
        <end position="441"/>
    </location>
</feature>
<dbReference type="EMBL" id="JBBGZA010000001">
    <property type="protein sequence ID" value="MEJ5095509.1"/>
    <property type="molecule type" value="Genomic_DNA"/>
</dbReference>